<gene>
    <name evidence="2" type="ORF">GCM10010269_61970</name>
</gene>
<dbReference type="InterPro" id="IPR000873">
    <property type="entry name" value="AMP-dep_synth/lig_dom"/>
</dbReference>
<dbReference type="EMBL" id="BMTL01000030">
    <property type="protein sequence ID" value="GGS14257.1"/>
    <property type="molecule type" value="Genomic_DNA"/>
</dbReference>
<evidence type="ECO:0000259" key="1">
    <source>
        <dbReference type="Pfam" id="PF00501"/>
    </source>
</evidence>
<accession>A0A918L6B3</accession>
<name>A0A918L6B3_9ACTN</name>
<evidence type="ECO:0000313" key="2">
    <source>
        <dbReference type="EMBL" id="GGS14257.1"/>
    </source>
</evidence>
<dbReference type="SUPFAM" id="SSF56801">
    <property type="entry name" value="Acetyl-CoA synthetase-like"/>
    <property type="match status" value="1"/>
</dbReference>
<evidence type="ECO:0000313" key="3">
    <source>
        <dbReference type="Proteomes" id="UP000606194"/>
    </source>
</evidence>
<proteinExistence type="predicted"/>
<dbReference type="RefSeq" id="WP_190152648.1">
    <property type="nucleotide sequence ID" value="NZ_BMTL01000030.1"/>
</dbReference>
<dbReference type="PANTHER" id="PTHR43845:SF1">
    <property type="entry name" value="BLR5969 PROTEIN"/>
    <property type="match status" value="1"/>
</dbReference>
<protein>
    <recommendedName>
        <fullName evidence="1">AMP-dependent synthetase/ligase domain-containing protein</fullName>
    </recommendedName>
</protein>
<keyword evidence="3" id="KW-1185">Reference proteome</keyword>
<reference evidence="2" key="1">
    <citation type="journal article" date="2014" name="Int. J. Syst. Evol. Microbiol.">
        <title>Complete genome sequence of Corynebacterium casei LMG S-19264T (=DSM 44701T), isolated from a smear-ripened cheese.</title>
        <authorList>
            <consortium name="US DOE Joint Genome Institute (JGI-PGF)"/>
            <person name="Walter F."/>
            <person name="Albersmeier A."/>
            <person name="Kalinowski J."/>
            <person name="Ruckert C."/>
        </authorList>
    </citation>
    <scope>NUCLEOTIDE SEQUENCE</scope>
    <source>
        <strain evidence="2">JCM 4386</strain>
    </source>
</reference>
<dbReference type="PANTHER" id="PTHR43845">
    <property type="entry name" value="BLR5969 PROTEIN"/>
    <property type="match status" value="1"/>
</dbReference>
<organism evidence="2 3">
    <name type="scientific">Streptomyces humidus</name>
    <dbReference type="NCBI Taxonomy" id="52259"/>
    <lineage>
        <taxon>Bacteria</taxon>
        <taxon>Bacillati</taxon>
        <taxon>Actinomycetota</taxon>
        <taxon>Actinomycetes</taxon>
        <taxon>Kitasatosporales</taxon>
        <taxon>Streptomycetaceae</taxon>
        <taxon>Streptomyces</taxon>
    </lineage>
</organism>
<dbReference type="InterPro" id="IPR042099">
    <property type="entry name" value="ANL_N_sf"/>
</dbReference>
<dbReference type="Gene3D" id="3.40.50.12780">
    <property type="entry name" value="N-terminal domain of ligase-like"/>
    <property type="match status" value="1"/>
</dbReference>
<dbReference type="Proteomes" id="UP000606194">
    <property type="component" value="Unassembled WGS sequence"/>
</dbReference>
<reference evidence="2" key="2">
    <citation type="submission" date="2020-09" db="EMBL/GenBank/DDBJ databases">
        <authorList>
            <person name="Sun Q."/>
            <person name="Ohkuma M."/>
        </authorList>
    </citation>
    <scope>NUCLEOTIDE SEQUENCE</scope>
    <source>
        <strain evidence="2">JCM 4386</strain>
    </source>
</reference>
<comment type="caution">
    <text evidence="2">The sequence shown here is derived from an EMBL/GenBank/DDBJ whole genome shotgun (WGS) entry which is preliminary data.</text>
</comment>
<feature type="domain" description="AMP-dependent synthetase/ligase" evidence="1">
    <location>
        <begin position="142"/>
        <end position="276"/>
    </location>
</feature>
<dbReference type="AlphaFoldDB" id="A0A918L6B3"/>
<dbReference type="Pfam" id="PF00501">
    <property type="entry name" value="AMP-binding"/>
    <property type="match status" value="1"/>
</dbReference>
<sequence length="420" mass="44710">MRLLADLTLPRPELLAVQADNLALMRDAVRRSPTCTALRPYADRLTPEGLEQVPLTTRDRLAEWSVAPGAANRITEGDIRLVLRSSGSSGRVRTLLHDRPFNERVEALGARGLCVDGLGDNPFVLNSLAPGDLFGGFGFADAVLSRRGAAVLPAGTSMPAPHLAELIADLGVTAMVGLPGYVERLLAEIPEAMRRLRTLYYLGERMAGPAADLLTEAGCAVRSFAYSTTETGPIGFQCAHLTGTDHHVHEDLVIAEVVDDDGRRLPDGVAGALAVTVPADTGTALVRYLVGDRASLRTADCPCGSTARVLRIGARDDVSANLDGTLVTRSMFDTALALPPDARYQVAFGSRRGMLRLTLRGAALGGLTGEAARTALGRHQTLRKVIGSARFAGLTVDVGTAPRITTRAKAPFFWDENEED</sequence>